<organism evidence="1">
    <name type="scientific">bioreactor metagenome</name>
    <dbReference type="NCBI Taxonomy" id="1076179"/>
    <lineage>
        <taxon>unclassified sequences</taxon>
        <taxon>metagenomes</taxon>
        <taxon>ecological metagenomes</taxon>
    </lineage>
</organism>
<protein>
    <submittedName>
        <fullName evidence="1">Uncharacterized protein</fullName>
    </submittedName>
</protein>
<dbReference type="AntiFam" id="ANF00119">
    <property type="entry name" value="Shadow ORF (opposite ftsZ)"/>
</dbReference>
<gene>
    <name evidence="1" type="ORF">SDC9_161086</name>
</gene>
<dbReference type="EMBL" id="VSSQ01060303">
    <property type="protein sequence ID" value="MPN13760.1"/>
    <property type="molecule type" value="Genomic_DNA"/>
</dbReference>
<evidence type="ECO:0000313" key="1">
    <source>
        <dbReference type="EMBL" id="MPN13760.1"/>
    </source>
</evidence>
<sequence length="68" mass="7141">MFFEAGNTLFCILQTFGTFKGEGAGDHANGESANFFGDLGHDRGCTGAGTTAKACGHKDHVRTLEGFI</sequence>
<name>A0A645FIH5_9ZZZZ</name>
<proteinExistence type="predicted"/>
<reference evidence="1" key="1">
    <citation type="submission" date="2019-08" db="EMBL/GenBank/DDBJ databases">
        <authorList>
            <person name="Kucharzyk K."/>
            <person name="Murdoch R.W."/>
            <person name="Higgins S."/>
            <person name="Loffler F."/>
        </authorList>
    </citation>
    <scope>NUCLEOTIDE SEQUENCE</scope>
</reference>
<dbReference type="AlphaFoldDB" id="A0A645FIH5"/>
<comment type="caution">
    <text evidence="1">The sequence shown here is derived from an EMBL/GenBank/DDBJ whole genome shotgun (WGS) entry which is preliminary data.</text>
</comment>
<accession>A0A645FIH5</accession>